<feature type="non-terminal residue" evidence="2">
    <location>
        <position position="55"/>
    </location>
</feature>
<proteinExistence type="predicted"/>
<sequence>MNFIKEKRPTTLLLFAALIFTLGIEKQVHGQQIEEPVPAEQIEEPAPAEQIEEPA</sequence>
<organism evidence="2">
    <name type="scientific">marine metagenome</name>
    <dbReference type="NCBI Taxonomy" id="408172"/>
    <lineage>
        <taxon>unclassified sequences</taxon>
        <taxon>metagenomes</taxon>
        <taxon>ecological metagenomes</taxon>
    </lineage>
</organism>
<feature type="compositionally biased region" description="Low complexity" evidence="1">
    <location>
        <begin position="36"/>
        <end position="49"/>
    </location>
</feature>
<gene>
    <name evidence="2" type="ORF">METZ01_LOCUS507961</name>
</gene>
<reference evidence="2" key="1">
    <citation type="submission" date="2018-05" db="EMBL/GenBank/DDBJ databases">
        <authorList>
            <person name="Lanie J.A."/>
            <person name="Ng W.-L."/>
            <person name="Kazmierczak K.M."/>
            <person name="Andrzejewski T.M."/>
            <person name="Davidsen T.M."/>
            <person name="Wayne K.J."/>
            <person name="Tettelin H."/>
            <person name="Glass J.I."/>
            <person name="Rusch D."/>
            <person name="Podicherti R."/>
            <person name="Tsui H.-C.T."/>
            <person name="Winkler M.E."/>
        </authorList>
    </citation>
    <scope>NUCLEOTIDE SEQUENCE</scope>
</reference>
<name>A0A383EE46_9ZZZZ</name>
<protein>
    <submittedName>
        <fullName evidence="2">Uncharacterized protein</fullName>
    </submittedName>
</protein>
<feature type="region of interest" description="Disordered" evidence="1">
    <location>
        <begin position="36"/>
        <end position="55"/>
    </location>
</feature>
<accession>A0A383EE46</accession>
<dbReference type="AlphaFoldDB" id="A0A383EE46"/>
<evidence type="ECO:0000256" key="1">
    <source>
        <dbReference type="SAM" id="MobiDB-lite"/>
    </source>
</evidence>
<evidence type="ECO:0000313" key="2">
    <source>
        <dbReference type="EMBL" id="SVE55107.1"/>
    </source>
</evidence>
<dbReference type="EMBL" id="UINC01225163">
    <property type="protein sequence ID" value="SVE55107.1"/>
    <property type="molecule type" value="Genomic_DNA"/>
</dbReference>